<evidence type="ECO:0000313" key="2">
    <source>
        <dbReference type="EMBL" id="GAA3698808.1"/>
    </source>
</evidence>
<protein>
    <submittedName>
        <fullName evidence="2">Amidohydrolase</fullName>
    </submittedName>
</protein>
<sequence>MDVDLLVHNADIITMDDCYPRATSFAVLRGRVVAVDETFGLNAKHILDAQGATIVPGLGDSHNHMAWYGLGLSEIDLSEVRDLGQLYVLVAARAAELGPDEFVIGNGYYHAKTGGHPKREDLDRAAAGRPVWLKHGSGHMAAVNTVVLEMAGVLDGTAVVPDGGVVELDEAGVPTGILEEQAQKLVVDLVTPYSLDHLSNSLERAAAQYASEGLTHVTEAGIGGGWIGKTPIELAAYQRVRDRGGLRVRAQLMPTVDALHPLISHPDDGVGFGLDLGITSGFGDDLLRIGPMKIWLDGGLASRTAHVYEQFCDQHSHGYFQDDPEVLRTQVLQAHRSGWRIAAHAIGDRTIDFALDILEEAQRRWPRPEVRHRFEHAGITTPEQIVRMAKLGITPVPQGRFIHDLGDTMAAALGPGRRDSLYRVASFLKAGLRVPGSSDRPVAYGAPLAGIQSMVERLTEMGLCIGPEERVDAQTALRSYTVDSAWIAGEENERGRIRPGMAADFVLLGDDITKVAPERISQTQVVATFLGGECTHGSTALHWQAPSTSTVQDSISN</sequence>
<dbReference type="CDD" id="cd01300">
    <property type="entry name" value="YtcJ_like"/>
    <property type="match status" value="1"/>
</dbReference>
<dbReference type="InterPro" id="IPR013108">
    <property type="entry name" value="Amidohydro_3"/>
</dbReference>
<accession>A0ABP7D3P4</accession>
<comment type="caution">
    <text evidence="2">The sequence shown here is derived from an EMBL/GenBank/DDBJ whole genome shotgun (WGS) entry which is preliminary data.</text>
</comment>
<gene>
    <name evidence="2" type="ORF">GCM10023081_39640</name>
</gene>
<dbReference type="RefSeq" id="WP_345153593.1">
    <property type="nucleotide sequence ID" value="NZ_BAABEO010000026.1"/>
</dbReference>
<evidence type="ECO:0000259" key="1">
    <source>
        <dbReference type="Pfam" id="PF07969"/>
    </source>
</evidence>
<dbReference type="InterPro" id="IPR032466">
    <property type="entry name" value="Metal_Hydrolase"/>
</dbReference>
<reference evidence="3" key="1">
    <citation type="journal article" date="2019" name="Int. J. Syst. Evol. Microbiol.">
        <title>The Global Catalogue of Microorganisms (GCM) 10K type strain sequencing project: providing services to taxonomists for standard genome sequencing and annotation.</title>
        <authorList>
            <consortium name="The Broad Institute Genomics Platform"/>
            <consortium name="The Broad Institute Genome Sequencing Center for Infectious Disease"/>
            <person name="Wu L."/>
            <person name="Ma J."/>
        </authorList>
    </citation>
    <scope>NUCLEOTIDE SEQUENCE [LARGE SCALE GENOMIC DNA]</scope>
    <source>
        <strain evidence="3">JCM 30742</strain>
    </source>
</reference>
<evidence type="ECO:0000313" key="3">
    <source>
        <dbReference type="Proteomes" id="UP001500752"/>
    </source>
</evidence>
<dbReference type="Proteomes" id="UP001500752">
    <property type="component" value="Unassembled WGS sequence"/>
</dbReference>
<dbReference type="SUPFAM" id="SSF51556">
    <property type="entry name" value="Metallo-dependent hydrolases"/>
    <property type="match status" value="1"/>
</dbReference>
<name>A0ABP7D3P4_9MICC</name>
<dbReference type="Pfam" id="PF07969">
    <property type="entry name" value="Amidohydro_3"/>
    <property type="match status" value="1"/>
</dbReference>
<dbReference type="SUPFAM" id="SSF51338">
    <property type="entry name" value="Composite domain of metallo-dependent hydrolases"/>
    <property type="match status" value="1"/>
</dbReference>
<keyword evidence="3" id="KW-1185">Reference proteome</keyword>
<dbReference type="InterPro" id="IPR033932">
    <property type="entry name" value="YtcJ-like"/>
</dbReference>
<organism evidence="2 3">
    <name type="scientific">Arthrobacter ginkgonis</name>
    <dbReference type="NCBI Taxonomy" id="1630594"/>
    <lineage>
        <taxon>Bacteria</taxon>
        <taxon>Bacillati</taxon>
        <taxon>Actinomycetota</taxon>
        <taxon>Actinomycetes</taxon>
        <taxon>Micrococcales</taxon>
        <taxon>Micrococcaceae</taxon>
        <taxon>Arthrobacter</taxon>
    </lineage>
</organism>
<feature type="domain" description="Amidohydrolase 3" evidence="1">
    <location>
        <begin position="46"/>
        <end position="535"/>
    </location>
</feature>
<proteinExistence type="predicted"/>
<dbReference type="PANTHER" id="PTHR22642">
    <property type="entry name" value="IMIDAZOLONEPROPIONASE"/>
    <property type="match status" value="1"/>
</dbReference>
<dbReference type="Gene3D" id="3.20.20.140">
    <property type="entry name" value="Metal-dependent hydrolases"/>
    <property type="match status" value="1"/>
</dbReference>
<dbReference type="InterPro" id="IPR011059">
    <property type="entry name" value="Metal-dep_hydrolase_composite"/>
</dbReference>
<dbReference type="Gene3D" id="2.30.40.10">
    <property type="entry name" value="Urease, subunit C, domain 1"/>
    <property type="match status" value="1"/>
</dbReference>
<dbReference type="Gene3D" id="3.10.310.70">
    <property type="match status" value="1"/>
</dbReference>
<dbReference type="EMBL" id="BAABEO010000026">
    <property type="protein sequence ID" value="GAA3698808.1"/>
    <property type="molecule type" value="Genomic_DNA"/>
</dbReference>
<dbReference type="PANTHER" id="PTHR22642:SF2">
    <property type="entry name" value="PROTEIN LONG AFTER FAR-RED 3"/>
    <property type="match status" value="1"/>
</dbReference>